<dbReference type="AlphaFoldDB" id="A0A6A5XRL1"/>
<dbReference type="GeneID" id="54279081"/>
<protein>
    <submittedName>
        <fullName evidence="2">Uncharacterized protein</fullName>
    </submittedName>
</protein>
<proteinExistence type="predicted"/>
<evidence type="ECO:0000313" key="3">
    <source>
        <dbReference type="Proteomes" id="UP000799778"/>
    </source>
</evidence>
<dbReference type="EMBL" id="ML978069">
    <property type="protein sequence ID" value="KAF2015945.1"/>
    <property type="molecule type" value="Genomic_DNA"/>
</dbReference>
<reference evidence="2" key="1">
    <citation type="journal article" date="2020" name="Stud. Mycol.">
        <title>101 Dothideomycetes genomes: a test case for predicting lifestyles and emergence of pathogens.</title>
        <authorList>
            <person name="Haridas S."/>
            <person name="Albert R."/>
            <person name="Binder M."/>
            <person name="Bloem J."/>
            <person name="Labutti K."/>
            <person name="Salamov A."/>
            <person name="Andreopoulos B."/>
            <person name="Baker S."/>
            <person name="Barry K."/>
            <person name="Bills G."/>
            <person name="Bluhm B."/>
            <person name="Cannon C."/>
            <person name="Castanera R."/>
            <person name="Culley D."/>
            <person name="Daum C."/>
            <person name="Ezra D."/>
            <person name="Gonzalez J."/>
            <person name="Henrissat B."/>
            <person name="Kuo A."/>
            <person name="Liang C."/>
            <person name="Lipzen A."/>
            <person name="Lutzoni F."/>
            <person name="Magnuson J."/>
            <person name="Mondo S."/>
            <person name="Nolan M."/>
            <person name="Ohm R."/>
            <person name="Pangilinan J."/>
            <person name="Park H.-J."/>
            <person name="Ramirez L."/>
            <person name="Alfaro M."/>
            <person name="Sun H."/>
            <person name="Tritt A."/>
            <person name="Yoshinaga Y."/>
            <person name="Zwiers L.-H."/>
            <person name="Turgeon B."/>
            <person name="Goodwin S."/>
            <person name="Spatafora J."/>
            <person name="Crous P."/>
            <person name="Grigoriev I."/>
        </authorList>
    </citation>
    <scope>NUCLEOTIDE SEQUENCE</scope>
    <source>
        <strain evidence="2">CBS 175.79</strain>
    </source>
</reference>
<evidence type="ECO:0000313" key="2">
    <source>
        <dbReference type="EMBL" id="KAF2015945.1"/>
    </source>
</evidence>
<gene>
    <name evidence="2" type="ORF">BU24DRAFT_188711</name>
</gene>
<keyword evidence="1" id="KW-1133">Transmembrane helix</keyword>
<feature type="transmembrane region" description="Helical" evidence="1">
    <location>
        <begin position="89"/>
        <end position="108"/>
    </location>
</feature>
<dbReference type="Proteomes" id="UP000799778">
    <property type="component" value="Unassembled WGS sequence"/>
</dbReference>
<sequence length="154" mass="17552">MIPSRLVSCCLERESPTTSMANHTNRITFTSYFSAYISALICKNFQEFRGSSEGRSLYRTSFSFSTTCVAGVESLQDFPRNLHNVKGSYIGYCALALIFCSCLFREQLGFKPGLFILFIFFLHFFFCYFSSRLIFCCFLGGLWSRGLVVLLCRG</sequence>
<keyword evidence="3" id="KW-1185">Reference proteome</keyword>
<feature type="transmembrane region" description="Helical" evidence="1">
    <location>
        <begin position="114"/>
        <end position="143"/>
    </location>
</feature>
<keyword evidence="1" id="KW-0472">Membrane</keyword>
<organism evidence="2 3">
    <name type="scientific">Aaosphaeria arxii CBS 175.79</name>
    <dbReference type="NCBI Taxonomy" id="1450172"/>
    <lineage>
        <taxon>Eukaryota</taxon>
        <taxon>Fungi</taxon>
        <taxon>Dikarya</taxon>
        <taxon>Ascomycota</taxon>
        <taxon>Pezizomycotina</taxon>
        <taxon>Dothideomycetes</taxon>
        <taxon>Pleosporomycetidae</taxon>
        <taxon>Pleosporales</taxon>
        <taxon>Pleosporales incertae sedis</taxon>
        <taxon>Aaosphaeria</taxon>
    </lineage>
</organism>
<keyword evidence="1" id="KW-0812">Transmembrane</keyword>
<dbReference type="RefSeq" id="XP_033384284.1">
    <property type="nucleotide sequence ID" value="XM_033521684.1"/>
</dbReference>
<name>A0A6A5XRL1_9PLEO</name>
<evidence type="ECO:0000256" key="1">
    <source>
        <dbReference type="SAM" id="Phobius"/>
    </source>
</evidence>
<accession>A0A6A5XRL1</accession>